<evidence type="ECO:0000313" key="10">
    <source>
        <dbReference type="EMBL" id="OPJ60851.1"/>
    </source>
</evidence>
<dbReference type="InterPro" id="IPR038763">
    <property type="entry name" value="DHH_sf"/>
</dbReference>
<protein>
    <recommendedName>
        <fullName evidence="2">Single-stranded-DNA-specific exonuclease RecJ</fullName>
    </recommendedName>
</protein>
<keyword evidence="11" id="KW-1185">Reference proteome</keyword>
<dbReference type="InterPro" id="IPR003156">
    <property type="entry name" value="DHHA1_dom"/>
</dbReference>
<comment type="caution">
    <text evidence="10">The sequence shown here is derived from an EMBL/GenBank/DDBJ whole genome shotgun (WGS) entry which is preliminary data.</text>
</comment>
<evidence type="ECO:0000256" key="1">
    <source>
        <dbReference type="ARBA" id="ARBA00005915"/>
    </source>
</evidence>
<evidence type="ECO:0000256" key="4">
    <source>
        <dbReference type="ARBA" id="ARBA00022801"/>
    </source>
</evidence>
<organism evidence="10 11">
    <name type="scientific">Clostridium oryzae</name>
    <dbReference type="NCBI Taxonomy" id="1450648"/>
    <lineage>
        <taxon>Bacteria</taxon>
        <taxon>Bacillati</taxon>
        <taxon>Bacillota</taxon>
        <taxon>Clostridia</taxon>
        <taxon>Eubacteriales</taxon>
        <taxon>Clostridiaceae</taxon>
        <taxon>Clostridium</taxon>
    </lineage>
</organism>
<name>A0A1V4ILE8_9CLOT</name>
<dbReference type="InterPro" id="IPR051673">
    <property type="entry name" value="SSDNA_exonuclease_RecJ"/>
</dbReference>
<dbReference type="PANTHER" id="PTHR30255:SF2">
    <property type="entry name" value="SINGLE-STRANDED-DNA-SPECIFIC EXONUCLEASE RECJ"/>
    <property type="match status" value="1"/>
</dbReference>
<evidence type="ECO:0000259" key="8">
    <source>
        <dbReference type="Pfam" id="PF02272"/>
    </source>
</evidence>
<dbReference type="GO" id="GO:0008409">
    <property type="term" value="F:5'-3' exonuclease activity"/>
    <property type="evidence" value="ECO:0007669"/>
    <property type="project" value="InterPro"/>
</dbReference>
<dbReference type="PANTHER" id="PTHR30255">
    <property type="entry name" value="SINGLE-STRANDED-DNA-SPECIFIC EXONUCLEASE RECJ"/>
    <property type="match status" value="1"/>
</dbReference>
<comment type="similarity">
    <text evidence="1">Belongs to the RecJ family.</text>
</comment>
<accession>A0A1V4ILE8</accession>
<dbReference type="NCBIfam" id="TIGR00644">
    <property type="entry name" value="recJ"/>
    <property type="match status" value="1"/>
</dbReference>
<dbReference type="Pfam" id="PF02272">
    <property type="entry name" value="DHHA1"/>
    <property type="match status" value="1"/>
</dbReference>
<dbReference type="AlphaFoldDB" id="A0A1V4ILE8"/>
<feature type="domain" description="DDH" evidence="7">
    <location>
        <begin position="73"/>
        <end position="212"/>
    </location>
</feature>
<dbReference type="OrthoDB" id="9809852at2"/>
<dbReference type="STRING" id="1450648.CLORY_25580"/>
<dbReference type="Gene3D" id="3.10.310.30">
    <property type="match status" value="1"/>
</dbReference>
<evidence type="ECO:0000256" key="5">
    <source>
        <dbReference type="ARBA" id="ARBA00022839"/>
    </source>
</evidence>
<dbReference type="Gene3D" id="3.90.1640.30">
    <property type="match status" value="1"/>
</dbReference>
<dbReference type="Proteomes" id="UP000190080">
    <property type="component" value="Unassembled WGS sequence"/>
</dbReference>
<sequence length="586" mass="65657">MLKNIKFNYKAFSDEIGTSQLLAKLLVNRDIYEKDKAIRYINADLKNLYDGSRMKDMDKGVNIIKSSIEKGLKILIVGDYDVDGVISTYILFSALSECGANVEFKIPDRVKDGYGINENIIKDAKDRGVDTIITCDNGIAAFSQLKLAVELGINVVVTDHHDIQFEEMEDGTKREILPEADAVINPKQNQCTYPFKALCGAGIAYKFSKVLYKAVGINELKADRFIEYAAIATVCDVVDLIDENRILVKSGLHKLNNTQNIGLKALFKEVGIWDKEITVYSLGFIIGPSINASGRLEQALWALKLLISENEHEAEELAKKLHALNVERQQITNKGLEKAIDIIENSEIKDQKVKVIYMPDIHESVAGIIAGRIKERYNSPTFVITKGEEGAKGSGRSIEEYNMFQEMLKCKHLLQKFGGHPMAAGLSLKEEDIIPLQKEINERCTLTDEEMIPKIIIDMPIELRSINLKLAEELRIMEPFGKGNSKPVFACKSLKIIKAAVLGAKKNVIKMKLGSTAGNYNGEGILFQEADKFEEFILTNFGREQLEKIYAGRNNSVIIDIAFNIDINEYNGNKSVQLNIRSYRKS</sequence>
<keyword evidence="5 10" id="KW-0269">Exonuclease</keyword>
<dbReference type="GO" id="GO:0006281">
    <property type="term" value="P:DNA repair"/>
    <property type="evidence" value="ECO:0007669"/>
    <property type="project" value="InterPro"/>
</dbReference>
<dbReference type="SUPFAM" id="SSF64182">
    <property type="entry name" value="DHH phosphoesterases"/>
    <property type="match status" value="1"/>
</dbReference>
<dbReference type="GO" id="GO:0003676">
    <property type="term" value="F:nucleic acid binding"/>
    <property type="evidence" value="ECO:0007669"/>
    <property type="project" value="InterPro"/>
</dbReference>
<keyword evidence="4 10" id="KW-0378">Hydrolase</keyword>
<feature type="coiled-coil region" evidence="6">
    <location>
        <begin position="307"/>
        <end position="334"/>
    </location>
</feature>
<dbReference type="InterPro" id="IPR041122">
    <property type="entry name" value="RecJ_OB"/>
</dbReference>
<gene>
    <name evidence="10" type="primary">recJ_2</name>
    <name evidence="10" type="ORF">CLORY_25580</name>
</gene>
<dbReference type="InterPro" id="IPR001667">
    <property type="entry name" value="DDH_dom"/>
</dbReference>
<evidence type="ECO:0000259" key="9">
    <source>
        <dbReference type="Pfam" id="PF17768"/>
    </source>
</evidence>
<reference evidence="10 11" key="1">
    <citation type="submission" date="2017-03" db="EMBL/GenBank/DDBJ databases">
        <title>Genome sequence of Clostridium oryzae DSM 28571.</title>
        <authorList>
            <person name="Poehlein A."/>
            <person name="Daniel R."/>
        </authorList>
    </citation>
    <scope>NUCLEOTIDE SEQUENCE [LARGE SCALE GENOMIC DNA]</scope>
    <source>
        <strain evidence="10 11">DSM 28571</strain>
    </source>
</reference>
<keyword evidence="6" id="KW-0175">Coiled coil</keyword>
<dbReference type="EMBL" id="MZGV01000027">
    <property type="protein sequence ID" value="OPJ60851.1"/>
    <property type="molecule type" value="Genomic_DNA"/>
</dbReference>
<proteinExistence type="inferred from homology"/>
<evidence type="ECO:0000256" key="3">
    <source>
        <dbReference type="ARBA" id="ARBA00022722"/>
    </source>
</evidence>
<dbReference type="RefSeq" id="WP_079425029.1">
    <property type="nucleotide sequence ID" value="NZ_MZGV01000027.1"/>
</dbReference>
<evidence type="ECO:0000256" key="2">
    <source>
        <dbReference type="ARBA" id="ARBA00019841"/>
    </source>
</evidence>
<dbReference type="GO" id="GO:0006310">
    <property type="term" value="P:DNA recombination"/>
    <property type="evidence" value="ECO:0007669"/>
    <property type="project" value="InterPro"/>
</dbReference>
<feature type="domain" description="DHHA1" evidence="8">
    <location>
        <begin position="351"/>
        <end position="444"/>
    </location>
</feature>
<dbReference type="Pfam" id="PF17768">
    <property type="entry name" value="RecJ_OB"/>
    <property type="match status" value="1"/>
</dbReference>
<keyword evidence="3" id="KW-0540">Nuclease</keyword>
<evidence type="ECO:0000259" key="7">
    <source>
        <dbReference type="Pfam" id="PF01368"/>
    </source>
</evidence>
<evidence type="ECO:0000256" key="6">
    <source>
        <dbReference type="SAM" id="Coils"/>
    </source>
</evidence>
<dbReference type="InterPro" id="IPR004610">
    <property type="entry name" value="RecJ"/>
</dbReference>
<feature type="domain" description="RecJ OB" evidence="9">
    <location>
        <begin position="457"/>
        <end position="581"/>
    </location>
</feature>
<evidence type="ECO:0000313" key="11">
    <source>
        <dbReference type="Proteomes" id="UP000190080"/>
    </source>
</evidence>
<dbReference type="Pfam" id="PF01368">
    <property type="entry name" value="DHH"/>
    <property type="match status" value="1"/>
</dbReference>